<dbReference type="EMBL" id="CACRXK020010291">
    <property type="protein sequence ID" value="CAB4019082.1"/>
    <property type="molecule type" value="Genomic_DNA"/>
</dbReference>
<proteinExistence type="predicted"/>
<evidence type="ECO:0000313" key="2">
    <source>
        <dbReference type="Proteomes" id="UP001152795"/>
    </source>
</evidence>
<reference evidence="1" key="1">
    <citation type="submission" date="2020-04" db="EMBL/GenBank/DDBJ databases">
        <authorList>
            <person name="Alioto T."/>
            <person name="Alioto T."/>
            <person name="Gomez Garrido J."/>
        </authorList>
    </citation>
    <scope>NUCLEOTIDE SEQUENCE</scope>
    <source>
        <strain evidence="1">A484AB</strain>
    </source>
</reference>
<feature type="non-terminal residue" evidence="1">
    <location>
        <position position="1"/>
    </location>
</feature>
<dbReference type="PANTHER" id="PTHR33332">
    <property type="entry name" value="REVERSE TRANSCRIPTASE DOMAIN-CONTAINING PROTEIN"/>
    <property type="match status" value="1"/>
</dbReference>
<comment type="caution">
    <text evidence="1">The sequence shown here is derived from an EMBL/GenBank/DDBJ whole genome shotgun (WGS) entry which is preliminary data.</text>
</comment>
<evidence type="ECO:0000313" key="1">
    <source>
        <dbReference type="EMBL" id="CAB4019082.1"/>
    </source>
</evidence>
<sequence>KTDGARASVRIVLVDYQKVFDHVDHTIVLSKLKALEIPDSTVSWIANFLSDRQQRTKLGHDCFSEWGNVPAGVPQRTKLGSWLFILMINDLKALSEIEEWSENPFPPIKINEDTSLNYQLRINKKIHVPKFCTELLRILSHIISCNFLNYLYCIKTRAKTFRDLRVV</sequence>
<organism evidence="1 2">
    <name type="scientific">Paramuricea clavata</name>
    <name type="common">Red gorgonian</name>
    <name type="synonym">Violescent sea-whip</name>
    <dbReference type="NCBI Taxonomy" id="317549"/>
    <lineage>
        <taxon>Eukaryota</taxon>
        <taxon>Metazoa</taxon>
        <taxon>Cnidaria</taxon>
        <taxon>Anthozoa</taxon>
        <taxon>Octocorallia</taxon>
        <taxon>Malacalcyonacea</taxon>
        <taxon>Plexauridae</taxon>
        <taxon>Paramuricea</taxon>
    </lineage>
</organism>
<name>A0A6S7JRH1_PARCT</name>
<protein>
    <submittedName>
        <fullName evidence="1">Uncharacterized protein</fullName>
    </submittedName>
</protein>
<dbReference type="Proteomes" id="UP001152795">
    <property type="component" value="Unassembled WGS sequence"/>
</dbReference>
<dbReference type="AlphaFoldDB" id="A0A6S7JRH1"/>
<feature type="non-terminal residue" evidence="1">
    <location>
        <position position="167"/>
    </location>
</feature>
<keyword evidence="2" id="KW-1185">Reference proteome</keyword>
<accession>A0A6S7JRH1</accession>
<gene>
    <name evidence="1" type="ORF">PACLA_8A080577</name>
</gene>